<dbReference type="CDD" id="cd00075">
    <property type="entry name" value="HATPase"/>
    <property type="match status" value="1"/>
</dbReference>
<dbReference type="EMBL" id="JARSBN010000004">
    <property type="protein sequence ID" value="MDG4715930.1"/>
    <property type="molecule type" value="Genomic_DNA"/>
</dbReference>
<dbReference type="PANTHER" id="PTHR42878:SF7">
    <property type="entry name" value="SENSOR HISTIDINE KINASE GLRK"/>
    <property type="match status" value="1"/>
</dbReference>
<dbReference type="InterPro" id="IPR005467">
    <property type="entry name" value="His_kinase_dom"/>
</dbReference>
<evidence type="ECO:0000256" key="11">
    <source>
        <dbReference type="ARBA" id="ARBA00023136"/>
    </source>
</evidence>
<dbReference type="Pfam" id="PF02518">
    <property type="entry name" value="HATPase_c"/>
    <property type="match status" value="1"/>
</dbReference>
<dbReference type="PROSITE" id="PS50109">
    <property type="entry name" value="HIS_KIN"/>
    <property type="match status" value="1"/>
</dbReference>
<protein>
    <recommendedName>
        <fullName evidence="3">histidine kinase</fullName>
        <ecNumber evidence="3">2.7.13.3</ecNumber>
    </recommendedName>
</protein>
<dbReference type="SUPFAM" id="SSF55874">
    <property type="entry name" value="ATPase domain of HSP90 chaperone/DNA topoisomerase II/histidine kinase"/>
    <property type="match status" value="1"/>
</dbReference>
<evidence type="ECO:0000256" key="6">
    <source>
        <dbReference type="ARBA" id="ARBA00022741"/>
    </source>
</evidence>
<dbReference type="SUPFAM" id="SSF55785">
    <property type="entry name" value="PYP-like sensor domain (PAS domain)"/>
    <property type="match status" value="2"/>
</dbReference>
<dbReference type="Gene3D" id="3.30.565.10">
    <property type="entry name" value="Histidine kinase-like ATPase, C-terminal domain"/>
    <property type="match status" value="1"/>
</dbReference>
<organism evidence="14 15">
    <name type="scientific">Winogradskyella marincola</name>
    <dbReference type="NCBI Taxonomy" id="3037795"/>
    <lineage>
        <taxon>Bacteria</taxon>
        <taxon>Pseudomonadati</taxon>
        <taxon>Bacteroidota</taxon>
        <taxon>Flavobacteriia</taxon>
        <taxon>Flavobacteriales</taxon>
        <taxon>Flavobacteriaceae</taxon>
        <taxon>Winogradskyella</taxon>
    </lineage>
</organism>
<keyword evidence="15" id="KW-1185">Reference proteome</keyword>
<keyword evidence="4" id="KW-0808">Transferase</keyword>
<dbReference type="PANTHER" id="PTHR42878">
    <property type="entry name" value="TWO-COMPONENT HISTIDINE KINASE"/>
    <property type="match status" value="1"/>
</dbReference>
<evidence type="ECO:0000256" key="3">
    <source>
        <dbReference type="ARBA" id="ARBA00012438"/>
    </source>
</evidence>
<dbReference type="InterPro" id="IPR004358">
    <property type="entry name" value="Sig_transdc_His_kin-like_C"/>
</dbReference>
<dbReference type="InterPro" id="IPR000014">
    <property type="entry name" value="PAS"/>
</dbReference>
<evidence type="ECO:0000313" key="15">
    <source>
        <dbReference type="Proteomes" id="UP001529085"/>
    </source>
</evidence>
<evidence type="ECO:0000256" key="5">
    <source>
        <dbReference type="ARBA" id="ARBA00022692"/>
    </source>
</evidence>
<proteinExistence type="predicted"/>
<evidence type="ECO:0000256" key="8">
    <source>
        <dbReference type="ARBA" id="ARBA00022840"/>
    </source>
</evidence>
<dbReference type="RefSeq" id="WP_278005384.1">
    <property type="nucleotide sequence ID" value="NZ_JARSBN010000004.1"/>
</dbReference>
<name>A0ABT6G1J7_9FLAO</name>
<evidence type="ECO:0000256" key="10">
    <source>
        <dbReference type="ARBA" id="ARBA00023012"/>
    </source>
</evidence>
<comment type="catalytic activity">
    <reaction evidence="1">
        <text>ATP + protein L-histidine = ADP + protein N-phospho-L-histidine.</text>
        <dbReference type="EC" id="2.7.13.3"/>
    </reaction>
</comment>
<comment type="subcellular location">
    <subcellularLocation>
        <location evidence="2">Membrane</location>
        <topology evidence="2">Multi-pass membrane protein</topology>
    </subcellularLocation>
</comment>
<dbReference type="InterPro" id="IPR003594">
    <property type="entry name" value="HATPase_dom"/>
</dbReference>
<dbReference type="SMART" id="SM00091">
    <property type="entry name" value="PAS"/>
    <property type="match status" value="2"/>
</dbReference>
<keyword evidence="6" id="KW-0547">Nucleotide-binding</keyword>
<evidence type="ECO:0000256" key="7">
    <source>
        <dbReference type="ARBA" id="ARBA00022777"/>
    </source>
</evidence>
<evidence type="ECO:0000313" key="14">
    <source>
        <dbReference type="EMBL" id="MDG4715930.1"/>
    </source>
</evidence>
<dbReference type="SUPFAM" id="SSF47384">
    <property type="entry name" value="Homodimeric domain of signal transducing histidine kinase"/>
    <property type="match status" value="1"/>
</dbReference>
<keyword evidence="9" id="KW-1133">Transmembrane helix</keyword>
<gene>
    <name evidence="14" type="ORF">P7122_08605</name>
</gene>
<dbReference type="InterPro" id="IPR035965">
    <property type="entry name" value="PAS-like_dom_sf"/>
</dbReference>
<dbReference type="CDD" id="cd00130">
    <property type="entry name" value="PAS"/>
    <property type="match status" value="2"/>
</dbReference>
<dbReference type="Gene3D" id="3.30.450.20">
    <property type="entry name" value="PAS domain"/>
    <property type="match status" value="2"/>
</dbReference>
<evidence type="ECO:0000256" key="4">
    <source>
        <dbReference type="ARBA" id="ARBA00022679"/>
    </source>
</evidence>
<keyword evidence="7" id="KW-0418">Kinase</keyword>
<dbReference type="InterPro" id="IPR050351">
    <property type="entry name" value="BphY/WalK/GraS-like"/>
</dbReference>
<evidence type="ECO:0000256" key="9">
    <source>
        <dbReference type="ARBA" id="ARBA00022989"/>
    </source>
</evidence>
<keyword evidence="5" id="KW-0812">Transmembrane</keyword>
<sequence length="608" mass="69660">MGQDFKQELLKRYKNNHLLVVGENSMVSITDRYGRITHASDCFCEFMELTKEKIIGESLKIIESHLHSGEQYKELWKTIKKGMVWKGILPYEKNKITYYLDTVILPVKDERGVIIEHIVLYQDVLSQWKTNRLSKHDQEQVLKSFSHDANQTIYSVNREGDIINVNNGIDGLGISIYEILNPRYNNEIKKHIDSVFTNKRVSKVKITELSPSGTNTFFTLTISPVFNNKESVEYVKLSVKKYFDVINTATEKKPNLDKYHTVFKSTQKESLVLTDKDGIITDWNKGAEIAFGYNKEEVIGNHLEVLFSTQKDKSNLRRFLRGKKLYYDSYKEKNLIMTGVKKGGKAFPVEFSLSYYQNGKKGFFCAMLLDISKRRNLEKKLKQKKKDLELFLYRSAHDLKAPFTSAEGLLNLIKEEPINDKVKLLVNMLDSTLERGRVLSDNLALASVISNKKEELSAIDFSKIVEGTFQTLNGMKNFSSIQFQIDINQTNIFFSNKELLSSLFQNLIQNAISYSKPVSSEHMPRVRIQFSQYSDRIELIVEDNGVGISKKDISKIFNLYYRVNSDLVNGNGLGLYIVKNIVEDLSGDIKVSSELGKGTCFEVALPIT</sequence>
<feature type="domain" description="PAS" evidence="13">
    <location>
        <begin position="255"/>
        <end position="321"/>
    </location>
</feature>
<evidence type="ECO:0000256" key="1">
    <source>
        <dbReference type="ARBA" id="ARBA00000085"/>
    </source>
</evidence>
<reference evidence="14 15" key="1">
    <citation type="submission" date="2023-03" db="EMBL/GenBank/DDBJ databases">
        <title>Strain YYF002 represents a novel species in the genus Winogradskyella isolated from seawater.</title>
        <authorList>
            <person name="Fu Z.-Y."/>
        </authorList>
    </citation>
    <scope>NUCLEOTIDE SEQUENCE [LARGE SCALE GENOMIC DNA]</scope>
    <source>
        <strain evidence="14 15">YYF002</strain>
    </source>
</reference>
<keyword evidence="8" id="KW-0067">ATP-binding</keyword>
<dbReference type="InterPro" id="IPR036097">
    <property type="entry name" value="HisK_dim/P_sf"/>
</dbReference>
<evidence type="ECO:0000259" key="12">
    <source>
        <dbReference type="PROSITE" id="PS50109"/>
    </source>
</evidence>
<keyword evidence="10" id="KW-0902">Two-component regulatory system</keyword>
<evidence type="ECO:0000256" key="2">
    <source>
        <dbReference type="ARBA" id="ARBA00004141"/>
    </source>
</evidence>
<dbReference type="EC" id="2.7.13.3" evidence="3"/>
<dbReference type="PRINTS" id="PR00344">
    <property type="entry name" value="BCTRLSENSOR"/>
</dbReference>
<evidence type="ECO:0000259" key="13">
    <source>
        <dbReference type="PROSITE" id="PS50112"/>
    </source>
</evidence>
<dbReference type="SMART" id="SM00387">
    <property type="entry name" value="HATPase_c"/>
    <property type="match status" value="1"/>
</dbReference>
<dbReference type="Proteomes" id="UP001529085">
    <property type="component" value="Unassembled WGS sequence"/>
</dbReference>
<keyword evidence="11" id="KW-0472">Membrane</keyword>
<accession>A0ABT6G1J7</accession>
<dbReference type="PROSITE" id="PS50112">
    <property type="entry name" value="PAS"/>
    <property type="match status" value="1"/>
</dbReference>
<comment type="caution">
    <text evidence="14">The sequence shown here is derived from an EMBL/GenBank/DDBJ whole genome shotgun (WGS) entry which is preliminary data.</text>
</comment>
<dbReference type="Pfam" id="PF13426">
    <property type="entry name" value="PAS_9"/>
    <property type="match status" value="3"/>
</dbReference>
<dbReference type="InterPro" id="IPR036890">
    <property type="entry name" value="HATPase_C_sf"/>
</dbReference>
<dbReference type="NCBIfam" id="TIGR00229">
    <property type="entry name" value="sensory_box"/>
    <property type="match status" value="1"/>
</dbReference>
<feature type="domain" description="Histidine kinase" evidence="12">
    <location>
        <begin position="394"/>
        <end position="608"/>
    </location>
</feature>